<dbReference type="AlphaFoldDB" id="A0A559LM37"/>
<comment type="caution">
    <text evidence="1">The sequence shown here is derived from an EMBL/GenBank/DDBJ whole genome shotgun (WGS) entry which is preliminary data.</text>
</comment>
<gene>
    <name evidence="1" type="ORF">Focb16_v005053</name>
</gene>
<evidence type="ECO:0000313" key="2">
    <source>
        <dbReference type="Proteomes" id="UP000320707"/>
    </source>
</evidence>
<protein>
    <submittedName>
        <fullName evidence="1">Uncharacterized protein</fullName>
    </submittedName>
</protein>
<dbReference type="EMBL" id="SRMI01000003">
    <property type="protein sequence ID" value="TVY75347.1"/>
    <property type="molecule type" value="Genomic_DNA"/>
</dbReference>
<accession>A0A559LM37</accession>
<organism evidence="1 2">
    <name type="scientific">Fusarium oxysporum f. sp. cubense</name>
    <dbReference type="NCBI Taxonomy" id="61366"/>
    <lineage>
        <taxon>Eukaryota</taxon>
        <taxon>Fungi</taxon>
        <taxon>Dikarya</taxon>
        <taxon>Ascomycota</taxon>
        <taxon>Pezizomycotina</taxon>
        <taxon>Sordariomycetes</taxon>
        <taxon>Hypocreomycetidae</taxon>
        <taxon>Hypocreales</taxon>
        <taxon>Nectriaceae</taxon>
        <taxon>Fusarium</taxon>
        <taxon>Fusarium oxysporum species complex</taxon>
    </lineage>
</organism>
<evidence type="ECO:0000313" key="1">
    <source>
        <dbReference type="EMBL" id="TVY75347.1"/>
    </source>
</evidence>
<sequence length="528" mass="59428">MAEPPTVPPGRKESCGYYTGLPDCPTLVGRSTTVYDNEVYEKLLDPVEKHAVVPLWNDSAGPLRRKILEAVKGVDWNAIDILRCGFTSLGHGHLVRPVIPFVSVEPGSITWMSGRAVALKCRHVLREHGIHDVKVEIKESRIKQCCSSDQDQIESDRSTTKLKPRIPTHKEESFERHNIQLSEFQETNIASSQFPTREGTKGLYLRVRNTETVVALTCRHVVFGHEEENVDSCRDTNNTRSVLQPGHRTYQDTKENLHEAISWINPSLRCYKSPTEKQLEHQCILKANQERSLQRYKPFESMESRTMGYVLLSPKFGLSSSSPALFRDWAIIELHQNKHQTPLGTLEKIEPWRTISSVNTGRINMMDMLCGIYTGVMSEAEMRCLDYESALPGRITIDEDYMRVCMYGSGSGESYGITNTARSVIRRFVGGVPMISEEWCFLGGIKHGRRKYSSCQGDPGASIMGNDGRVAAMLTYGAQGGNTGIHHISYATSSGWLLEDIRGHEYDVECMGREVPLEPLHFCVKSEN</sequence>
<name>A0A559LM37_FUSOC</name>
<reference evidence="1 2" key="1">
    <citation type="journal article" date="2019" name="Microbiol. Resour. Announc.">
        <title>High-quality draft genome sequence of Fusarium oxysporum f. sp. cubense strain 160527, a causal agent of Panama disease.</title>
        <authorList>
            <person name="Asai S."/>
            <person name="Ayukawa Y."/>
            <person name="Gan P."/>
            <person name="Masuda S."/>
            <person name="Komatsu K."/>
            <person name="Shirasu K."/>
            <person name="Arie T."/>
        </authorList>
    </citation>
    <scope>NUCLEOTIDE SEQUENCE [LARGE SCALE GENOMIC DNA]</scope>
    <source>
        <strain evidence="1 2">160527</strain>
    </source>
</reference>
<proteinExistence type="predicted"/>
<dbReference type="Proteomes" id="UP000320707">
    <property type="component" value="Unassembled WGS sequence"/>
</dbReference>